<evidence type="ECO:0000313" key="6">
    <source>
        <dbReference type="RefSeq" id="XP_041422221.1"/>
    </source>
</evidence>
<feature type="compositionally biased region" description="Polar residues" evidence="3">
    <location>
        <begin position="371"/>
        <end position="380"/>
    </location>
</feature>
<dbReference type="PANTHER" id="PTHR33066">
    <property type="entry name" value="INTEGRASE_SAM-LIKE_N DOMAIN-CONTAINING PROTEIN"/>
    <property type="match status" value="1"/>
</dbReference>
<feature type="compositionally biased region" description="Polar residues" evidence="3">
    <location>
        <begin position="84"/>
        <end position="104"/>
    </location>
</feature>
<dbReference type="Gene3D" id="1.10.150.130">
    <property type="match status" value="1"/>
</dbReference>
<sequence>MDPAFYGCLGQRNCDGRISSRLHNCSTQEVPHVQSTPQPSEGKSLSTVYRQDGEIRSCSSSTLHGEILRVLLQPVYSTKEGWGTTASTRSQGSQQIHSVDTLQDGNVEVGNSGDGTGSTDDVLRHQRCLPTCTDLASSSMLSPIRIQKQALSVRGASVRTIVRPQSVHEVNGCNSGHVEATRDFSDPLLGRPPPEGQIRDEGQGGFTEGGTVVTGLRMDHQLVEVQSPPQPQHVVSGSGIQHDFADCKSTRRKTDQDQGSGAVTLIQPMDNGAQGNASFRDDGVSHRGGTFRTNTPSTASSKHSYFMERGSAISTPFIITTDKESIAVVAESEEPSSRSILGNPELGCDINGCQSSGMGCDLLQSVSTRSMVSRGIQTTDKYPRTKSSKASPSSMDETACRKTNTHSKRQRYNGSVHKPSGRHEKSGSTDGSKTNSTLGRDQFSTAICNSHSGNIQYKGRLPQSKSSGSRGMGTTPRSVRSTHESMGHSQHRPNGFQKQPKSNKVFRPLQGSVGTGGGCHDPALEFQSSLCIPSTSYATESAQKDQTISIDGNCGSTILASENVVHRSTGNVNRSASSAGVQTRSSAAGAHNTPQPRTVLFDGMAVEISIWKSQGLDEEVIPTMLKARKASSSRSYHRVWHSYYNWCKESDFPFLELQLPRILSFLQQGLKMGLKLSSLKVQVSALSILFQSRLANEDIIRTFLQGVAHIMPPFRPPVAGWDLNLVLEALLDPPFEPLSSVSDTWITYKVVFLVAISSTRRVSELSALSCEPPYLIFHKDKAVLRTVPTFLPKVVSAFHVNQEIVVPSLCPDPKNDKERRLHKLDVVRALRWYIDRSKSFRKSPALFVLPSGPRRGQPASKSVLSRWIRESIKQAYSAKGKPPPEGLRAHSTRAVGASWAWRNSASLEQICKAATWSSTHTFAKFYKVDTYSSAEASLGRMVLQSVIK</sequence>
<gene>
    <name evidence="5 6" type="primary">LOC121394688</name>
</gene>
<keyword evidence="1" id="KW-0238">DNA-binding</keyword>
<keyword evidence="2" id="KW-0233">DNA recombination</keyword>
<reference evidence="5 6" key="1">
    <citation type="submission" date="2025-04" db="UniProtKB">
        <authorList>
            <consortium name="RefSeq"/>
        </authorList>
    </citation>
    <scope>IDENTIFICATION</scope>
    <source>
        <strain evidence="5 6">J_2021</strain>
        <tissue evidence="5 6">Erythrocytes</tissue>
    </source>
</reference>
<dbReference type="GO" id="GO:0015074">
    <property type="term" value="P:DNA integration"/>
    <property type="evidence" value="ECO:0007669"/>
    <property type="project" value="InterPro"/>
</dbReference>
<feature type="region of interest" description="Disordered" evidence="3">
    <location>
        <begin position="569"/>
        <end position="595"/>
    </location>
</feature>
<accession>A0A8J1KY38</accession>
<evidence type="ECO:0000313" key="4">
    <source>
        <dbReference type="Proteomes" id="UP000186698"/>
    </source>
</evidence>
<dbReference type="KEGG" id="xla:121394688"/>
<dbReference type="InterPro" id="IPR010998">
    <property type="entry name" value="Integrase_recombinase_N"/>
</dbReference>
<keyword evidence="4" id="KW-1185">Reference proteome</keyword>
<feature type="compositionally biased region" description="Polar residues" evidence="3">
    <location>
        <begin position="428"/>
        <end position="439"/>
    </location>
</feature>
<dbReference type="GO" id="GO:0003677">
    <property type="term" value="F:DNA binding"/>
    <property type="evidence" value="ECO:0007669"/>
    <property type="project" value="UniProtKB-KW"/>
</dbReference>
<feature type="region of interest" description="Disordered" evidence="3">
    <location>
        <begin position="82"/>
        <end position="122"/>
    </location>
</feature>
<dbReference type="OrthoDB" id="8954815at2759"/>
<evidence type="ECO:0000256" key="3">
    <source>
        <dbReference type="SAM" id="MobiDB-lite"/>
    </source>
</evidence>
<proteinExistence type="predicted"/>
<dbReference type="InterPro" id="IPR011010">
    <property type="entry name" value="DNA_brk_join_enz"/>
</dbReference>
<dbReference type="Gene3D" id="1.10.443.10">
    <property type="entry name" value="Intergrase catalytic core"/>
    <property type="match status" value="1"/>
</dbReference>
<organism evidence="4 6">
    <name type="scientific">Xenopus laevis</name>
    <name type="common">African clawed frog</name>
    <dbReference type="NCBI Taxonomy" id="8355"/>
    <lineage>
        <taxon>Eukaryota</taxon>
        <taxon>Metazoa</taxon>
        <taxon>Chordata</taxon>
        <taxon>Craniata</taxon>
        <taxon>Vertebrata</taxon>
        <taxon>Euteleostomi</taxon>
        <taxon>Amphibia</taxon>
        <taxon>Batrachia</taxon>
        <taxon>Anura</taxon>
        <taxon>Pipoidea</taxon>
        <taxon>Pipidae</taxon>
        <taxon>Xenopodinae</taxon>
        <taxon>Xenopus</taxon>
        <taxon>Xenopus</taxon>
    </lineage>
</organism>
<dbReference type="PANTHER" id="PTHR33066:SF2">
    <property type="entry name" value="FILAGGRIN-2-LIKE"/>
    <property type="match status" value="1"/>
</dbReference>
<dbReference type="RefSeq" id="XP_041422215.1">
    <property type="nucleotide sequence ID" value="XM_041566281.1"/>
</dbReference>
<feature type="region of interest" description="Disordered" evidence="3">
    <location>
        <begin position="249"/>
        <end position="301"/>
    </location>
</feature>
<feature type="region of interest" description="Disordered" evidence="3">
    <location>
        <begin position="451"/>
        <end position="516"/>
    </location>
</feature>
<protein>
    <submittedName>
        <fullName evidence="5">Uncharacterized protein LOC121394688 isoform X1</fullName>
    </submittedName>
    <submittedName>
        <fullName evidence="6">Uncharacterized protein LOC121394688 isoform X2</fullName>
    </submittedName>
</protein>
<dbReference type="SUPFAM" id="SSF56349">
    <property type="entry name" value="DNA breaking-rejoining enzymes"/>
    <property type="match status" value="1"/>
</dbReference>
<dbReference type="GO" id="GO:0006310">
    <property type="term" value="P:DNA recombination"/>
    <property type="evidence" value="ECO:0007669"/>
    <property type="project" value="UniProtKB-KW"/>
</dbReference>
<dbReference type="SUPFAM" id="SSF47823">
    <property type="entry name" value="lambda integrase-like, N-terminal domain"/>
    <property type="match status" value="1"/>
</dbReference>
<evidence type="ECO:0000256" key="2">
    <source>
        <dbReference type="ARBA" id="ARBA00023172"/>
    </source>
</evidence>
<dbReference type="RefSeq" id="XP_041422221.1">
    <property type="nucleotide sequence ID" value="XM_041566287.1"/>
</dbReference>
<feature type="region of interest" description="Disordered" evidence="3">
    <location>
        <begin position="371"/>
        <end position="439"/>
    </location>
</feature>
<dbReference type="InterPro" id="IPR013762">
    <property type="entry name" value="Integrase-like_cat_sf"/>
</dbReference>
<dbReference type="GeneID" id="121394688"/>
<name>A0A8J1KY38_XENLA</name>
<dbReference type="Proteomes" id="UP000186698">
    <property type="component" value="Chromosome 1L"/>
</dbReference>
<evidence type="ECO:0000313" key="5">
    <source>
        <dbReference type="RefSeq" id="XP_041422215.1"/>
    </source>
</evidence>
<dbReference type="AlphaFoldDB" id="A0A8J1KY38"/>
<feature type="compositionally biased region" description="Polar residues" evidence="3">
    <location>
        <begin position="291"/>
        <end position="301"/>
    </location>
</feature>
<evidence type="ECO:0000256" key="1">
    <source>
        <dbReference type="ARBA" id="ARBA00023125"/>
    </source>
</evidence>